<dbReference type="NCBIfam" id="TIGR00571">
    <property type="entry name" value="dam"/>
    <property type="match status" value="1"/>
</dbReference>
<dbReference type="Pfam" id="PF02086">
    <property type="entry name" value="MethyltransfD12"/>
    <property type="match status" value="1"/>
</dbReference>
<dbReference type="GO" id="GO:0032259">
    <property type="term" value="P:methylation"/>
    <property type="evidence" value="ECO:0007669"/>
    <property type="project" value="UniProtKB-KW"/>
</dbReference>
<dbReference type="Proteomes" id="UP000066661">
    <property type="component" value="Chromosome I"/>
</dbReference>
<feature type="binding site" evidence="7">
    <location>
        <position position="7"/>
    </location>
    <ligand>
        <name>S-adenosyl-L-methionine</name>
        <dbReference type="ChEBI" id="CHEBI:59789"/>
    </ligand>
</feature>
<keyword evidence="4 8" id="KW-0808">Transferase</keyword>
<evidence type="ECO:0000313" key="9">
    <source>
        <dbReference type="EMBL" id="CUW34304.1"/>
    </source>
</evidence>
<dbReference type="Gene3D" id="1.10.1020.10">
    <property type="entry name" value="Adenine-specific Methyltransferase, Domain 2"/>
    <property type="match status" value="1"/>
</dbReference>
<feature type="binding site" evidence="7">
    <location>
        <position position="53"/>
    </location>
    <ligand>
        <name>S-adenosyl-L-methionine</name>
        <dbReference type="ChEBI" id="CHEBI:59789"/>
    </ligand>
</feature>
<dbReference type="RefSeq" id="WP_058207698.1">
    <property type="nucleotide sequence ID" value="NZ_CAUYZO010000005.1"/>
</dbReference>
<dbReference type="InterPro" id="IPR029063">
    <property type="entry name" value="SAM-dependent_MTases_sf"/>
</dbReference>
<evidence type="ECO:0000256" key="6">
    <source>
        <dbReference type="ARBA" id="ARBA00047942"/>
    </source>
</evidence>
<dbReference type="GO" id="GO:0006298">
    <property type="term" value="P:mismatch repair"/>
    <property type="evidence" value="ECO:0007669"/>
    <property type="project" value="TreeGrafter"/>
</dbReference>
<dbReference type="GO" id="GO:1904047">
    <property type="term" value="F:S-adenosyl-L-methionine binding"/>
    <property type="evidence" value="ECO:0007669"/>
    <property type="project" value="TreeGrafter"/>
</dbReference>
<proteinExistence type="inferred from homology"/>
<dbReference type="GO" id="GO:0009307">
    <property type="term" value="P:DNA restriction-modification system"/>
    <property type="evidence" value="ECO:0007669"/>
    <property type="project" value="InterPro"/>
</dbReference>
<protein>
    <recommendedName>
        <fullName evidence="2 8">Site-specific DNA-methyltransferase (adenine-specific)</fullName>
        <ecNumber evidence="2 8">2.1.1.72</ecNumber>
    </recommendedName>
</protein>
<dbReference type="PROSITE" id="PS00092">
    <property type="entry name" value="N6_MTASE"/>
    <property type="match status" value="1"/>
</dbReference>
<dbReference type="EMBL" id="LN997846">
    <property type="protein sequence ID" value="CUW34304.1"/>
    <property type="molecule type" value="Genomic_DNA"/>
</dbReference>
<feature type="binding site" evidence="7">
    <location>
        <position position="11"/>
    </location>
    <ligand>
        <name>S-adenosyl-L-methionine</name>
        <dbReference type="ChEBI" id="CHEBI:59789"/>
    </ligand>
</feature>
<evidence type="ECO:0000256" key="1">
    <source>
        <dbReference type="ARBA" id="ARBA00006594"/>
    </source>
</evidence>
<evidence type="ECO:0000256" key="8">
    <source>
        <dbReference type="RuleBase" id="RU361257"/>
    </source>
</evidence>
<name>A0A7U7KCT2_ACIBA</name>
<comment type="similarity">
    <text evidence="1 8">Belongs to the N(4)/N(6)-methyltransferase family.</text>
</comment>
<dbReference type="InterPro" id="IPR012263">
    <property type="entry name" value="M_m6A_EcoRV"/>
</dbReference>
<dbReference type="SUPFAM" id="SSF53335">
    <property type="entry name" value="S-adenosyl-L-methionine-dependent methyltransferases"/>
    <property type="match status" value="1"/>
</dbReference>
<feature type="binding site" evidence="7">
    <location>
        <position position="176"/>
    </location>
    <ligand>
        <name>S-adenosyl-L-methionine</name>
        <dbReference type="ChEBI" id="CHEBI:59789"/>
    </ligand>
</feature>
<dbReference type="InterPro" id="IPR023095">
    <property type="entry name" value="Ade_MeTrfase_dom_2"/>
</dbReference>
<dbReference type="Gene3D" id="3.40.50.150">
    <property type="entry name" value="Vaccinia Virus protein VP39"/>
    <property type="match status" value="1"/>
</dbReference>
<accession>A0A7U7KCT2</accession>
<dbReference type="AlphaFoldDB" id="A0A7U7KCT2"/>
<dbReference type="PRINTS" id="PR00505">
    <property type="entry name" value="D12N6MTFRASE"/>
</dbReference>
<comment type="catalytic activity">
    <reaction evidence="6 8">
        <text>a 2'-deoxyadenosine in DNA + S-adenosyl-L-methionine = an N(6)-methyl-2'-deoxyadenosine in DNA + S-adenosyl-L-homocysteine + H(+)</text>
        <dbReference type="Rhea" id="RHEA:15197"/>
        <dbReference type="Rhea" id="RHEA-COMP:12418"/>
        <dbReference type="Rhea" id="RHEA-COMP:12419"/>
        <dbReference type="ChEBI" id="CHEBI:15378"/>
        <dbReference type="ChEBI" id="CHEBI:57856"/>
        <dbReference type="ChEBI" id="CHEBI:59789"/>
        <dbReference type="ChEBI" id="CHEBI:90615"/>
        <dbReference type="ChEBI" id="CHEBI:90616"/>
        <dbReference type="EC" id="2.1.1.72"/>
    </reaction>
</comment>
<organism evidence="9 10">
    <name type="scientific">Acinetobacter baumannii</name>
    <dbReference type="NCBI Taxonomy" id="470"/>
    <lineage>
        <taxon>Bacteria</taxon>
        <taxon>Pseudomonadati</taxon>
        <taxon>Pseudomonadota</taxon>
        <taxon>Gammaproteobacteria</taxon>
        <taxon>Moraxellales</taxon>
        <taxon>Moraxellaceae</taxon>
        <taxon>Acinetobacter</taxon>
        <taxon>Acinetobacter calcoaceticus/baumannii complex</taxon>
    </lineage>
</organism>
<dbReference type="REBASE" id="137780">
    <property type="entry name" value="M.AbaR2091ORF897P"/>
</dbReference>
<evidence type="ECO:0000256" key="5">
    <source>
        <dbReference type="ARBA" id="ARBA00022691"/>
    </source>
</evidence>
<keyword evidence="5 8" id="KW-0949">S-adenosyl-L-methionine</keyword>
<evidence type="ECO:0000256" key="2">
    <source>
        <dbReference type="ARBA" id="ARBA00011900"/>
    </source>
</evidence>
<reference evidence="9 10" key="1">
    <citation type="submission" date="2015-12" db="EMBL/GenBank/DDBJ databases">
        <authorList>
            <person name="Wibberg D."/>
        </authorList>
    </citation>
    <scope>NUCLEOTIDE SEQUENCE [LARGE SCALE GENOMIC DNA]</scope>
    <source>
        <strain evidence="9">R2091</strain>
    </source>
</reference>
<evidence type="ECO:0000313" key="10">
    <source>
        <dbReference type="Proteomes" id="UP000066661"/>
    </source>
</evidence>
<evidence type="ECO:0000256" key="3">
    <source>
        <dbReference type="ARBA" id="ARBA00022603"/>
    </source>
</evidence>
<sequence length="266" mass="30967">MNPFLAWTGGKRWLGKVAPELFNINFSGKYIEPFLGGASFFYSLQPKKSILGDTNKDLIITYRAVRDHHLDVVNLLKIHHKNHCKEYYYLIRDQIFDNEVEIAAQFIYLNRTCFNSIYRVNLKGKFNVPIGTKTNVIQDQDKWDEWSRSLRNAELICGDFENLIKKAKKNDLLFLDPPYTVRHNNNGFIKYNEVLFSWADQERLANAAEKAQKRGVKIIITNANHESIRELYSSSFNIKEISRYSSIAANGTNRNKYEELIITCNI</sequence>
<dbReference type="GO" id="GO:0009007">
    <property type="term" value="F:site-specific DNA-methyltransferase (adenine-specific) activity"/>
    <property type="evidence" value="ECO:0007669"/>
    <property type="project" value="UniProtKB-UniRule"/>
</dbReference>
<dbReference type="EC" id="2.1.1.72" evidence="2 8"/>
<dbReference type="PANTHER" id="PTHR30481:SF3">
    <property type="entry name" value="DNA ADENINE METHYLASE"/>
    <property type="match status" value="1"/>
</dbReference>
<dbReference type="PANTHER" id="PTHR30481">
    <property type="entry name" value="DNA ADENINE METHYLASE"/>
    <property type="match status" value="1"/>
</dbReference>
<gene>
    <name evidence="9" type="ORF">ABR2091_0897</name>
</gene>
<dbReference type="InterPro" id="IPR012327">
    <property type="entry name" value="MeTrfase_D12"/>
</dbReference>
<dbReference type="InterPro" id="IPR002052">
    <property type="entry name" value="DNA_methylase_N6_adenine_CS"/>
</dbReference>
<evidence type="ECO:0000256" key="4">
    <source>
        <dbReference type="ARBA" id="ARBA00022679"/>
    </source>
</evidence>
<keyword evidence="3 8" id="KW-0489">Methyltransferase</keyword>
<dbReference type="PIRSF" id="PIRSF000398">
    <property type="entry name" value="M_m6A_EcoRV"/>
    <property type="match status" value="1"/>
</dbReference>
<evidence type="ECO:0000256" key="7">
    <source>
        <dbReference type="PIRSR" id="PIRSR000398-1"/>
    </source>
</evidence>
<dbReference type="GO" id="GO:0043565">
    <property type="term" value="F:sequence-specific DNA binding"/>
    <property type="evidence" value="ECO:0007669"/>
    <property type="project" value="TreeGrafter"/>
</dbReference>